<keyword evidence="3" id="KW-1185">Reference proteome</keyword>
<organism evidence="2 3">
    <name type="scientific">Niveispirillum cyanobacteriorum</name>
    <dbReference type="NCBI Taxonomy" id="1612173"/>
    <lineage>
        <taxon>Bacteria</taxon>
        <taxon>Pseudomonadati</taxon>
        <taxon>Pseudomonadota</taxon>
        <taxon>Alphaproteobacteria</taxon>
        <taxon>Rhodospirillales</taxon>
        <taxon>Azospirillaceae</taxon>
        <taxon>Niveispirillum</taxon>
    </lineage>
</organism>
<evidence type="ECO:0000313" key="3">
    <source>
        <dbReference type="Proteomes" id="UP000234752"/>
    </source>
</evidence>
<accession>A0A2K9NH55</accession>
<protein>
    <submittedName>
        <fullName evidence="2">FAD-dependent oxidoreductase</fullName>
    </submittedName>
</protein>
<dbReference type="PANTHER" id="PTHR13847">
    <property type="entry name" value="SARCOSINE DEHYDROGENASE-RELATED"/>
    <property type="match status" value="1"/>
</dbReference>
<dbReference type="GO" id="GO:0016491">
    <property type="term" value="F:oxidoreductase activity"/>
    <property type="evidence" value="ECO:0007669"/>
    <property type="project" value="UniProtKB-KW"/>
</dbReference>
<dbReference type="SUPFAM" id="SSF51905">
    <property type="entry name" value="FAD/NAD(P)-binding domain"/>
    <property type="match status" value="1"/>
</dbReference>
<dbReference type="OrthoDB" id="7421214at2"/>
<dbReference type="AlphaFoldDB" id="A0A2K9NH55"/>
<dbReference type="Proteomes" id="UP000234752">
    <property type="component" value="Chromosome eg_2"/>
</dbReference>
<gene>
    <name evidence="2" type="ORF">C0V82_18765</name>
</gene>
<dbReference type="Gene3D" id="3.50.50.60">
    <property type="entry name" value="FAD/NAD(P)-binding domain"/>
    <property type="match status" value="1"/>
</dbReference>
<dbReference type="EMBL" id="CP025612">
    <property type="protein sequence ID" value="AUN32414.1"/>
    <property type="molecule type" value="Genomic_DNA"/>
</dbReference>
<dbReference type="RefSeq" id="WP_102113952.1">
    <property type="nucleotide sequence ID" value="NZ_BMGN01000007.1"/>
</dbReference>
<sequence length="379" mass="40093">MQEFDIAIIGAGIGGASLASMLVDTVPGRRILLAERESFPGYHTTGRSAALYSVLYGNSTVCVLTAASRAFFNDPPPGFAEHPLLTPRGVLYISDQPDSDAVREVRESAARTGTRALPLTPGQARDMVPILQAGPLREALLEPDAMDMDVHAIHQGFLRRAKAGGVELRSDAPLQAASWDGAAWTLTFPGGPVRARKLVNAAGAWADEVARMAGVPTIGLMPLRRTAMMLDPPAGFDIHRWPAVIDAGGSFYFKPDAGMILASPADETPSPPCDAQADEWDIAVCIDRVQNAADLPVRRVSRSWAGLRSFVADRSPVVGSPASHPAFFWFAAQGGYGIQMAPALARVGASLLDHGVLPPDIADAGVTIADLSPDRCQGD</sequence>
<dbReference type="PANTHER" id="PTHR13847:SF287">
    <property type="entry name" value="FAD-DEPENDENT OXIDOREDUCTASE DOMAIN-CONTAINING PROTEIN 1"/>
    <property type="match status" value="1"/>
</dbReference>
<dbReference type="KEGG" id="ncb:C0V82_18765"/>
<proteinExistence type="predicted"/>
<dbReference type="Gene3D" id="3.30.9.10">
    <property type="entry name" value="D-Amino Acid Oxidase, subunit A, domain 2"/>
    <property type="match status" value="1"/>
</dbReference>
<dbReference type="InterPro" id="IPR006076">
    <property type="entry name" value="FAD-dep_OxRdtase"/>
</dbReference>
<dbReference type="Pfam" id="PF01266">
    <property type="entry name" value="DAO"/>
    <property type="match status" value="1"/>
</dbReference>
<name>A0A2K9NH55_9PROT</name>
<reference evidence="2 3" key="1">
    <citation type="submission" date="2017-12" db="EMBL/GenBank/DDBJ databases">
        <title>Genomes of bacteria within cyanobacterial aggregates.</title>
        <authorList>
            <person name="Cai H."/>
        </authorList>
    </citation>
    <scope>NUCLEOTIDE SEQUENCE [LARGE SCALE GENOMIC DNA]</scope>
    <source>
        <strain evidence="2 3">TH16</strain>
    </source>
</reference>
<dbReference type="InterPro" id="IPR036188">
    <property type="entry name" value="FAD/NAD-bd_sf"/>
</dbReference>
<evidence type="ECO:0000256" key="1">
    <source>
        <dbReference type="ARBA" id="ARBA00023002"/>
    </source>
</evidence>
<dbReference type="GO" id="GO:0005737">
    <property type="term" value="C:cytoplasm"/>
    <property type="evidence" value="ECO:0007669"/>
    <property type="project" value="TreeGrafter"/>
</dbReference>
<keyword evidence="1" id="KW-0560">Oxidoreductase</keyword>
<evidence type="ECO:0000313" key="2">
    <source>
        <dbReference type="EMBL" id="AUN32414.1"/>
    </source>
</evidence>